<dbReference type="HOGENOM" id="CLU_2196403_0_0_1"/>
<evidence type="ECO:0000313" key="2">
    <source>
        <dbReference type="EMBL" id="KEQ66286.1"/>
    </source>
</evidence>
<evidence type="ECO:0000256" key="1">
    <source>
        <dbReference type="SAM" id="MobiDB-lite"/>
    </source>
</evidence>
<dbReference type="RefSeq" id="XP_040883309.1">
    <property type="nucleotide sequence ID" value="XM_041024096.1"/>
</dbReference>
<feature type="compositionally biased region" description="Basic and acidic residues" evidence="1">
    <location>
        <begin position="61"/>
        <end position="73"/>
    </location>
</feature>
<dbReference type="GeneID" id="63917469"/>
<evidence type="ECO:0000313" key="3">
    <source>
        <dbReference type="Proteomes" id="UP000030672"/>
    </source>
</evidence>
<proteinExistence type="predicted"/>
<reference evidence="2 3" key="1">
    <citation type="journal article" date="2014" name="BMC Genomics">
        <title>Genome sequencing of four Aureobasidium pullulans varieties: biotechnological potential, stress tolerance, and description of new species.</title>
        <authorList>
            <person name="Gostin Ar C."/>
            <person name="Ohm R.A."/>
            <person name="Kogej T."/>
            <person name="Sonjak S."/>
            <person name="Turk M."/>
            <person name="Zajc J."/>
            <person name="Zalar P."/>
            <person name="Grube M."/>
            <person name="Sun H."/>
            <person name="Han J."/>
            <person name="Sharma A."/>
            <person name="Chiniquy J."/>
            <person name="Ngan C.Y."/>
            <person name="Lipzen A."/>
            <person name="Barry K."/>
            <person name="Grigoriev I.V."/>
            <person name="Gunde-Cimerman N."/>
        </authorList>
    </citation>
    <scope>NUCLEOTIDE SEQUENCE [LARGE SCALE GENOMIC DNA]</scope>
    <source>
        <strain evidence="2 3">CBS 110374</strain>
    </source>
</reference>
<organism evidence="2 3">
    <name type="scientific">Aureobasidium melanogenum (strain CBS 110374)</name>
    <name type="common">Aureobasidium pullulans var. melanogenum</name>
    <dbReference type="NCBI Taxonomy" id="1043003"/>
    <lineage>
        <taxon>Eukaryota</taxon>
        <taxon>Fungi</taxon>
        <taxon>Dikarya</taxon>
        <taxon>Ascomycota</taxon>
        <taxon>Pezizomycotina</taxon>
        <taxon>Dothideomycetes</taxon>
        <taxon>Dothideomycetidae</taxon>
        <taxon>Dothideales</taxon>
        <taxon>Saccotheciaceae</taxon>
        <taxon>Aureobasidium</taxon>
    </lineage>
</organism>
<protein>
    <submittedName>
        <fullName evidence="2">Uncharacterized protein</fullName>
    </submittedName>
</protein>
<name>A0A074WV67_AURM1</name>
<dbReference type="EMBL" id="KL584825">
    <property type="protein sequence ID" value="KEQ66286.1"/>
    <property type="molecule type" value="Genomic_DNA"/>
</dbReference>
<gene>
    <name evidence="2" type="ORF">M437DRAFT_62505</name>
</gene>
<dbReference type="AlphaFoldDB" id="A0A074WV67"/>
<dbReference type="Proteomes" id="UP000030672">
    <property type="component" value="Unassembled WGS sequence"/>
</dbReference>
<keyword evidence="3" id="KW-1185">Reference proteome</keyword>
<accession>A0A074WV67</accession>
<feature type="region of interest" description="Disordered" evidence="1">
    <location>
        <begin position="56"/>
        <end position="98"/>
    </location>
</feature>
<sequence>MTIPRRWQPHPVDKKTTLSDWWLFRLASTSIASIFNNKAVNGKDTPESGEDIEMQEVTLDSNDHDTCESESRPRRSQQGTESNFQASTAPSRDANRQFTHGHFRLLSI</sequence>
<feature type="compositionally biased region" description="Polar residues" evidence="1">
    <location>
        <begin position="76"/>
        <end position="90"/>
    </location>
</feature>